<protein>
    <submittedName>
        <fullName evidence="3">Uncharacterized protein</fullName>
    </submittedName>
</protein>
<keyword evidence="1" id="KW-0175">Coiled coil</keyword>
<accession>A0A3R6WH26</accession>
<dbReference type="VEuPathDB" id="FungiDB:H310_07709"/>
<dbReference type="PANTHER" id="PTHR15885:SF1">
    <property type="entry name" value="COILED-COIL DOMAIN-CONTAINING PROTEIN 174"/>
    <property type="match status" value="1"/>
</dbReference>
<reference evidence="3 4" key="1">
    <citation type="submission" date="2018-08" db="EMBL/GenBank/DDBJ databases">
        <title>Aphanomyces genome sequencing and annotation.</title>
        <authorList>
            <person name="Minardi D."/>
            <person name="Oidtmann B."/>
            <person name="Van Der Giezen M."/>
            <person name="Studholme D.J."/>
        </authorList>
    </citation>
    <scope>NUCLEOTIDE SEQUENCE [LARGE SCALE GENOMIC DNA]</scope>
    <source>
        <strain evidence="3 4">NJM0002</strain>
    </source>
</reference>
<sequence length="294" mass="31938">MSLGFLTESALVPSKAKSIKVDSNSLVDLQAVIYKKEQEQRQKGASETSHATLRAKRGARATKSSVSTKSNRGINKRKQKDDEDELLGEDERAKKKRSRQILIEKAKLYDDLASGRKAIHPSSTMDDSAAPLVNFAEKKLAACGAIHKDHEFVDGTHHPPPPSASAPLTIETKDEFGRTITVPFAAGKADPVVEEAQGGSTSSFVVSQWERTLKQQEKGFLHQVHEEAKLAKLTMADKAQRKQARLAKLQQALRTPPNTSDSSAAPPVDGIGSPEIRSTHAASREAEAFLSSLL</sequence>
<evidence type="ECO:0000313" key="4">
    <source>
        <dbReference type="Proteomes" id="UP000285060"/>
    </source>
</evidence>
<dbReference type="PANTHER" id="PTHR15885">
    <property type="entry name" value="COILED-COIL DOMAIN-CONTAINING PROTEIN 174"/>
    <property type="match status" value="1"/>
</dbReference>
<dbReference type="AlphaFoldDB" id="A0A3R6WH26"/>
<keyword evidence="4" id="KW-1185">Reference proteome</keyword>
<evidence type="ECO:0000313" key="3">
    <source>
        <dbReference type="EMBL" id="RHY25487.1"/>
    </source>
</evidence>
<comment type="caution">
    <text evidence="3">The sequence shown here is derived from an EMBL/GenBank/DDBJ whole genome shotgun (WGS) entry which is preliminary data.</text>
</comment>
<proteinExistence type="predicted"/>
<dbReference type="EMBL" id="QUSY01001277">
    <property type="protein sequence ID" value="RHY25487.1"/>
    <property type="molecule type" value="Genomic_DNA"/>
</dbReference>
<evidence type="ECO:0000256" key="1">
    <source>
        <dbReference type="ARBA" id="ARBA00023054"/>
    </source>
</evidence>
<feature type="compositionally biased region" description="Polar residues" evidence="2">
    <location>
        <begin position="252"/>
        <end position="263"/>
    </location>
</feature>
<dbReference type="Proteomes" id="UP000285060">
    <property type="component" value="Unassembled WGS sequence"/>
</dbReference>
<feature type="compositionally biased region" description="Polar residues" evidence="2">
    <location>
        <begin position="62"/>
        <end position="73"/>
    </location>
</feature>
<dbReference type="GO" id="GO:0005634">
    <property type="term" value="C:nucleus"/>
    <property type="evidence" value="ECO:0007669"/>
    <property type="project" value="TreeGrafter"/>
</dbReference>
<evidence type="ECO:0000256" key="2">
    <source>
        <dbReference type="SAM" id="MobiDB-lite"/>
    </source>
</evidence>
<feature type="region of interest" description="Disordered" evidence="2">
    <location>
        <begin position="37"/>
        <end position="97"/>
    </location>
</feature>
<name>A0A3R6WH26_9STRA</name>
<dbReference type="InterPro" id="IPR025066">
    <property type="entry name" value="CCDC174-like"/>
</dbReference>
<organism evidence="3 4">
    <name type="scientific">Aphanomyces invadans</name>
    <dbReference type="NCBI Taxonomy" id="157072"/>
    <lineage>
        <taxon>Eukaryota</taxon>
        <taxon>Sar</taxon>
        <taxon>Stramenopiles</taxon>
        <taxon>Oomycota</taxon>
        <taxon>Saprolegniomycetes</taxon>
        <taxon>Saprolegniales</taxon>
        <taxon>Verrucalvaceae</taxon>
        <taxon>Aphanomyces</taxon>
    </lineage>
</organism>
<feature type="region of interest" description="Disordered" evidence="2">
    <location>
        <begin position="252"/>
        <end position="282"/>
    </location>
</feature>
<gene>
    <name evidence="3" type="ORF">DYB32_008285</name>
</gene>